<dbReference type="EMBL" id="CP001678">
    <property type="protein sequence ID" value="ACT60001.1"/>
    <property type="molecule type" value="Genomic_DNA"/>
</dbReference>
<dbReference type="HOGENOM" id="CLU_562329_0_0_5"/>
<evidence type="ECO:0000313" key="1">
    <source>
        <dbReference type="EMBL" id="ACT60001.1"/>
    </source>
</evidence>
<dbReference type="Proteomes" id="UP000002745">
    <property type="component" value="Chromosome"/>
</dbReference>
<dbReference type="RefSeq" id="WP_015828151.1">
    <property type="nucleotide sequence ID" value="NC_012982.1"/>
</dbReference>
<reference evidence="2" key="1">
    <citation type="journal article" date="2011" name="J. Bacteriol.">
        <title>Genome sequences of eight morphologically diverse alphaproteobacteria.</title>
        <authorList>
            <consortium name="US DOE Joint Genome Institute"/>
            <person name="Brown P.J."/>
            <person name="Kysela D.T."/>
            <person name="Buechlein A."/>
            <person name="Hemmerich C."/>
            <person name="Brun Y.V."/>
        </authorList>
    </citation>
    <scope>NUCLEOTIDE SEQUENCE [LARGE SCALE GENOMIC DNA]</scope>
    <source>
        <strain evidence="2">ATCC 49814 / DSM 5838 / IFAM 1418</strain>
    </source>
</reference>
<dbReference type="OrthoDB" id="1883113at2"/>
<organism evidence="1 2">
    <name type="scientific">Hirschia baltica (strain ATCC 49814 / DSM 5838 / IFAM 1418)</name>
    <dbReference type="NCBI Taxonomy" id="582402"/>
    <lineage>
        <taxon>Bacteria</taxon>
        <taxon>Pseudomonadati</taxon>
        <taxon>Pseudomonadota</taxon>
        <taxon>Alphaproteobacteria</taxon>
        <taxon>Hyphomonadales</taxon>
        <taxon>Hyphomonadaceae</taxon>
        <taxon>Hirschia</taxon>
    </lineage>
</organism>
<evidence type="ECO:0000313" key="2">
    <source>
        <dbReference type="Proteomes" id="UP000002745"/>
    </source>
</evidence>
<dbReference type="eggNOG" id="COG0438">
    <property type="taxonomic scope" value="Bacteria"/>
</dbReference>
<dbReference type="STRING" id="582402.Hbal_2321"/>
<protein>
    <recommendedName>
        <fullName evidence="3">Glycosyl transferase group 1</fullName>
    </recommendedName>
</protein>
<sequence length="482" mass="53840">MATQSSTALMEQALKKWSADQALAFLSKSFHVNGNIDYLIACIEMLHLFSEDIPVFHAALWSIRRDLFTLGAQMPEKQLEKAIYKKLAPKYLKFVDQIVKKTELPSIDVIDDTPNRLMIMGGQFLKPPHSPTMCMMEFARLAKLSGVEHVEIFNVNELPSAALSSYHEGFIGTPAITVGAHNVSYMGAELDIYAAPEQGMSSQKIKDCLEHVESFKPDLILSVGDMNCIADMCAGFIPSLCWPTTQSIALSLAGVQYYRSEEVPDTQIDWKRLKKKPPVMIKQEFDLMTIDENRHTINRDVLRVEKDTFLFVVVGSRIEQELTVAFQKLLVKVLDANPKACVLIVGTDDFSRLTELKDHASQIRLLKFTTDLRSVLSVSDAFLNPPRQGGGNAAYWSMFEGLPILTLDNCDVQMTIKQGAAVQDLAALEKLAIGIMQDADLLKTYQDKSKARLASLKDDKQSGDNLKDNLEFTIGNFKQHIG</sequence>
<accession>C6XMT7</accession>
<dbReference type="AlphaFoldDB" id="C6XMT7"/>
<gene>
    <name evidence="1" type="ordered locus">Hbal_2321</name>
</gene>
<keyword evidence="2" id="KW-1185">Reference proteome</keyword>
<evidence type="ECO:0008006" key="3">
    <source>
        <dbReference type="Google" id="ProtNLM"/>
    </source>
</evidence>
<dbReference type="KEGG" id="hba:Hbal_2321"/>
<dbReference type="SUPFAM" id="SSF53756">
    <property type="entry name" value="UDP-Glycosyltransferase/glycogen phosphorylase"/>
    <property type="match status" value="1"/>
</dbReference>
<dbReference type="Gene3D" id="3.40.50.2000">
    <property type="entry name" value="Glycogen Phosphorylase B"/>
    <property type="match status" value="1"/>
</dbReference>
<name>C6XMT7_HIRBI</name>
<proteinExistence type="predicted"/>